<name>A0A7V6A4X0_9BACT</name>
<dbReference type="AlphaFoldDB" id="A0A7V6A4X0"/>
<sequence length="105" mass="11254">MGLWLKCPKCETANSLDLKSCINCNASLENLPADKRVYILGKEPPVAPKAAPKAAKAPVKKAPAAPRKTAKAMAGKKEEVDLEVISSDTPPPKRLRGPKALRKRA</sequence>
<dbReference type="EMBL" id="DTGR01000179">
    <property type="protein sequence ID" value="HHS30312.1"/>
    <property type="molecule type" value="Genomic_DNA"/>
</dbReference>
<comment type="caution">
    <text evidence="2">The sequence shown here is derived from an EMBL/GenBank/DDBJ whole genome shotgun (WGS) entry which is preliminary data.</text>
</comment>
<evidence type="ECO:0000256" key="1">
    <source>
        <dbReference type="SAM" id="MobiDB-lite"/>
    </source>
</evidence>
<feature type="compositionally biased region" description="Basic residues" evidence="1">
    <location>
        <begin position="93"/>
        <end position="105"/>
    </location>
</feature>
<organism evidence="2">
    <name type="scientific">Desulfobacca acetoxidans</name>
    <dbReference type="NCBI Taxonomy" id="60893"/>
    <lineage>
        <taxon>Bacteria</taxon>
        <taxon>Pseudomonadati</taxon>
        <taxon>Thermodesulfobacteriota</taxon>
        <taxon>Desulfobaccia</taxon>
        <taxon>Desulfobaccales</taxon>
        <taxon>Desulfobaccaceae</taxon>
        <taxon>Desulfobacca</taxon>
    </lineage>
</organism>
<evidence type="ECO:0000313" key="2">
    <source>
        <dbReference type="EMBL" id="HHS30312.1"/>
    </source>
</evidence>
<accession>A0A7V6A4X0</accession>
<gene>
    <name evidence="2" type="ORF">ENV52_11500</name>
</gene>
<feature type="compositionally biased region" description="Low complexity" evidence="1">
    <location>
        <begin position="48"/>
        <end position="73"/>
    </location>
</feature>
<reference evidence="2" key="1">
    <citation type="journal article" date="2020" name="mSystems">
        <title>Genome- and Community-Level Interaction Insights into Carbon Utilization and Element Cycling Functions of Hydrothermarchaeota in Hydrothermal Sediment.</title>
        <authorList>
            <person name="Zhou Z."/>
            <person name="Liu Y."/>
            <person name="Xu W."/>
            <person name="Pan J."/>
            <person name="Luo Z.H."/>
            <person name="Li M."/>
        </authorList>
    </citation>
    <scope>NUCLEOTIDE SEQUENCE [LARGE SCALE GENOMIC DNA]</scope>
    <source>
        <strain evidence="2">SpSt-767</strain>
    </source>
</reference>
<proteinExistence type="predicted"/>
<protein>
    <submittedName>
        <fullName evidence="2">Uncharacterized protein</fullName>
    </submittedName>
</protein>
<feature type="region of interest" description="Disordered" evidence="1">
    <location>
        <begin position="47"/>
        <end position="105"/>
    </location>
</feature>